<evidence type="ECO:0000313" key="2">
    <source>
        <dbReference type="Proteomes" id="UP000297890"/>
    </source>
</evidence>
<keyword evidence="2" id="KW-1185">Reference proteome</keyword>
<proteinExistence type="predicted"/>
<evidence type="ECO:0000313" key="1">
    <source>
        <dbReference type="EMBL" id="TFZ81629.1"/>
    </source>
</evidence>
<organism evidence="1 2">
    <name type="scientific">Candidatus Macondimonas diazotrophica</name>
    <dbReference type="NCBI Taxonomy" id="2305248"/>
    <lineage>
        <taxon>Bacteria</taxon>
        <taxon>Pseudomonadati</taxon>
        <taxon>Pseudomonadota</taxon>
        <taxon>Gammaproteobacteria</taxon>
        <taxon>Chromatiales</taxon>
        <taxon>Ectothiorhodospiraceae</taxon>
        <taxon>Candidatus Macondimonas</taxon>
    </lineage>
</organism>
<accession>A0A4Z0F7F1</accession>
<dbReference type="RefSeq" id="WP_135282594.1">
    <property type="nucleotide sequence ID" value="NZ_SRIO01000018.1"/>
</dbReference>
<name>A0A4Z0F7F1_9GAMM</name>
<dbReference type="PROSITE" id="PS51257">
    <property type="entry name" value="PROKAR_LIPOPROTEIN"/>
    <property type="match status" value="1"/>
</dbReference>
<reference evidence="1 2" key="1">
    <citation type="journal article" date="2019" name="ISME J.">
        <title>Candidatus Macondimonas diazotrophica, a novel gammaproteobacterial genus dominating crude-oil-contaminated coastal sediments.</title>
        <authorList>
            <person name="Karthikeyan S."/>
            <person name="Konstantinidis K."/>
        </authorList>
    </citation>
    <scope>NUCLEOTIDE SEQUENCE [LARGE SCALE GENOMIC DNA]</scope>
    <source>
        <strain evidence="1 2">KTK01</strain>
    </source>
</reference>
<protein>
    <submittedName>
        <fullName evidence="1">Uncharacterized protein</fullName>
    </submittedName>
</protein>
<comment type="caution">
    <text evidence="1">The sequence shown here is derived from an EMBL/GenBank/DDBJ whole genome shotgun (WGS) entry which is preliminary data.</text>
</comment>
<dbReference type="EMBL" id="SRIO01000018">
    <property type="protein sequence ID" value="TFZ81629.1"/>
    <property type="molecule type" value="Genomic_DNA"/>
</dbReference>
<sequence length="117" mass="12947">MSKKILFLPILIFLLIGGCSYATKDVGRIDTTVELTRDSERVCRSSGESQSCGYEVYTDQGVFSNEDSIWHGKFNSGDLQASFVEGATCRITAVGFRIRVLSMRKNIIKADCVPPTE</sequence>
<dbReference type="AlphaFoldDB" id="A0A4Z0F7F1"/>
<dbReference type="OrthoDB" id="5354324at2"/>
<dbReference type="Proteomes" id="UP000297890">
    <property type="component" value="Unassembled WGS sequence"/>
</dbReference>
<gene>
    <name evidence="1" type="ORF">E4680_11645</name>
</gene>